<dbReference type="Gene3D" id="3.30.9.10">
    <property type="entry name" value="D-Amino Acid Oxidase, subunit A, domain 2"/>
    <property type="match status" value="1"/>
</dbReference>
<sequence>MSKAIVIGAGVIGSSIALELSRNGDDVIVIDKGAGAGQGSTSASSAIIRFNYSTLDSIALAWESYHCWKNWREHLGVELTSYSQLIDVGVLMLDAPEIAKERIADLYNKAKIPFELWDKETLAMKLPHLDPGKYGPPKSISDEGFWEDSTDSLGALFTPQGGYVNDPLLAAENLADAARSHGAQFRFKSVVTKVMQKGNRIIGVEINGSEKITADVVVNACGPWSSEINKMAGVGSEFTISVRPMRQEVHQVNAPLNLLPGPIMGDLDLGIYMRGTPNGGLLVGGTEPECDPLEWVDNVDKVNMNRTQERFEAQVTRAARRLPALQIPNTPLGIVGVYDVASDWTPIYDQTDLDGFYVAIGTSGNQFKNAPMVGKIMCQLISEVEAGRKHDVEPVRVRCGHTGNEINMGVFSRKRQFNSESSGTVMG</sequence>
<reference evidence="5" key="1">
    <citation type="submission" date="2020-05" db="EMBL/GenBank/DDBJ databases">
        <authorList>
            <person name="Chiriac C."/>
            <person name="Salcher M."/>
            <person name="Ghai R."/>
            <person name="Kavagutti S V."/>
        </authorList>
    </citation>
    <scope>NUCLEOTIDE SEQUENCE</scope>
</reference>
<dbReference type="Gene3D" id="3.50.50.60">
    <property type="entry name" value="FAD/NAD(P)-binding domain"/>
    <property type="match status" value="1"/>
</dbReference>
<protein>
    <submittedName>
        <fullName evidence="5">Unannotated protein</fullName>
    </submittedName>
</protein>
<gene>
    <name evidence="3" type="ORF">UFOPK1811_00161</name>
    <name evidence="4" type="ORF">UFOPK2922_01101</name>
    <name evidence="5" type="ORF">UFOPK3306_00953</name>
</gene>
<dbReference type="PANTHER" id="PTHR13847:SF287">
    <property type="entry name" value="FAD-DEPENDENT OXIDOREDUCTASE DOMAIN-CONTAINING PROTEIN 1"/>
    <property type="match status" value="1"/>
</dbReference>
<dbReference type="PANTHER" id="PTHR13847">
    <property type="entry name" value="SARCOSINE DEHYDROGENASE-RELATED"/>
    <property type="match status" value="1"/>
</dbReference>
<keyword evidence="1" id="KW-0560">Oxidoreductase</keyword>
<dbReference type="GO" id="GO:0005737">
    <property type="term" value="C:cytoplasm"/>
    <property type="evidence" value="ECO:0007669"/>
    <property type="project" value="TreeGrafter"/>
</dbReference>
<organism evidence="5">
    <name type="scientific">freshwater metagenome</name>
    <dbReference type="NCBI Taxonomy" id="449393"/>
    <lineage>
        <taxon>unclassified sequences</taxon>
        <taxon>metagenomes</taxon>
        <taxon>ecological metagenomes</taxon>
    </lineage>
</organism>
<dbReference type="EMBL" id="CAEZZS010000056">
    <property type="protein sequence ID" value="CAB4781875.1"/>
    <property type="molecule type" value="Genomic_DNA"/>
</dbReference>
<name>A0A6J7DP40_9ZZZZ</name>
<proteinExistence type="predicted"/>
<dbReference type="EMBL" id="CAEZUJ010000004">
    <property type="protein sequence ID" value="CAB4590976.1"/>
    <property type="molecule type" value="Genomic_DNA"/>
</dbReference>
<dbReference type="GO" id="GO:0016491">
    <property type="term" value="F:oxidoreductase activity"/>
    <property type="evidence" value="ECO:0007669"/>
    <property type="project" value="UniProtKB-KW"/>
</dbReference>
<evidence type="ECO:0000259" key="2">
    <source>
        <dbReference type="Pfam" id="PF01266"/>
    </source>
</evidence>
<accession>A0A6J7DP40</accession>
<evidence type="ECO:0000313" key="3">
    <source>
        <dbReference type="EMBL" id="CAB4590976.1"/>
    </source>
</evidence>
<evidence type="ECO:0000256" key="1">
    <source>
        <dbReference type="ARBA" id="ARBA00023002"/>
    </source>
</evidence>
<feature type="domain" description="FAD dependent oxidoreductase" evidence="2">
    <location>
        <begin position="4"/>
        <end position="380"/>
    </location>
</feature>
<dbReference type="AlphaFoldDB" id="A0A6J7DP40"/>
<dbReference type="InterPro" id="IPR036188">
    <property type="entry name" value="FAD/NAD-bd_sf"/>
</dbReference>
<dbReference type="Pfam" id="PF01266">
    <property type="entry name" value="DAO"/>
    <property type="match status" value="1"/>
</dbReference>
<dbReference type="SUPFAM" id="SSF51905">
    <property type="entry name" value="FAD/NAD(P)-binding domain"/>
    <property type="match status" value="1"/>
</dbReference>
<evidence type="ECO:0000313" key="4">
    <source>
        <dbReference type="EMBL" id="CAB4781875.1"/>
    </source>
</evidence>
<dbReference type="EMBL" id="CAFBLI010000074">
    <property type="protein sequence ID" value="CAB4871278.1"/>
    <property type="molecule type" value="Genomic_DNA"/>
</dbReference>
<evidence type="ECO:0000313" key="5">
    <source>
        <dbReference type="EMBL" id="CAB4871278.1"/>
    </source>
</evidence>
<dbReference type="InterPro" id="IPR006076">
    <property type="entry name" value="FAD-dep_OxRdtase"/>
</dbReference>